<dbReference type="RefSeq" id="WP_036362346.1">
    <property type="nucleotide sequence ID" value="NZ_AOMT01000005.1"/>
</dbReference>
<sequence length="207" mass="23611">MKSLLDFLPLIIFYVLYKNTDKTDANHPLLSIFGLSGGVDNNHILVGTLGLILATTIIYGYLFFSQKFRLEKQQWFVLLMTVVFGGLTLALSDDYYIRLKAILINLAFALGLAISPLFNKARQPIIRKLLDPVLNLTAQGWMKLNWAWVGLFTLMASLHAFFAFVFMNGEYWGEFTAFGDIIVMMSFMVGMFVVLRKHFKFEEAPTK</sequence>
<comment type="similarity">
    <text evidence="5">Belongs to the YciB family.</text>
</comment>
<evidence type="ECO:0000256" key="3">
    <source>
        <dbReference type="ARBA" id="ARBA00022989"/>
    </source>
</evidence>
<dbReference type="Proteomes" id="UP000035860">
    <property type="component" value="Unassembled WGS sequence"/>
</dbReference>
<keyword evidence="2 5" id="KW-0812">Transmembrane</keyword>
<dbReference type="Pfam" id="PF04279">
    <property type="entry name" value="IspA"/>
    <property type="match status" value="1"/>
</dbReference>
<dbReference type="AlphaFoldDB" id="A0A066UIY5"/>
<dbReference type="EMBL" id="AOMT01000005">
    <property type="protein sequence ID" value="KDN25832.1"/>
    <property type="molecule type" value="Genomic_DNA"/>
</dbReference>
<protein>
    <recommendedName>
        <fullName evidence="5">Inner membrane-spanning protein YciB</fullName>
    </recommendedName>
</protein>
<organism evidence="6 7">
    <name type="scientific">Moraxella bovoculi 237</name>
    <dbReference type="NCBI Taxonomy" id="743974"/>
    <lineage>
        <taxon>Bacteria</taxon>
        <taxon>Pseudomonadati</taxon>
        <taxon>Pseudomonadota</taxon>
        <taxon>Gammaproteobacteria</taxon>
        <taxon>Moraxellales</taxon>
        <taxon>Moraxellaceae</taxon>
        <taxon>Moraxella</taxon>
    </lineage>
</organism>
<evidence type="ECO:0000256" key="4">
    <source>
        <dbReference type="ARBA" id="ARBA00023136"/>
    </source>
</evidence>
<proteinExistence type="inferred from homology"/>
<comment type="caution">
    <text evidence="6">The sequence shown here is derived from an EMBL/GenBank/DDBJ whole genome shotgun (WGS) entry which is preliminary data.</text>
</comment>
<feature type="transmembrane region" description="Helical" evidence="5">
    <location>
        <begin position="44"/>
        <end position="63"/>
    </location>
</feature>
<evidence type="ECO:0000256" key="5">
    <source>
        <dbReference type="HAMAP-Rule" id="MF_00189"/>
    </source>
</evidence>
<accession>A0A066UIY5</accession>
<dbReference type="InterPro" id="IPR006008">
    <property type="entry name" value="YciB"/>
</dbReference>
<feature type="transmembrane region" description="Helical" evidence="5">
    <location>
        <begin position="175"/>
        <end position="195"/>
    </location>
</feature>
<reference evidence="6 7" key="1">
    <citation type="journal article" date="2014" name="Genome Announc.">
        <title>Draft Genome Sequence of Moraxella bovoculi Strain 237T (ATCC BAA-1259T) Isolated from a Calf with Infectious Bovine Keratoconjunctivitis.</title>
        <authorList>
            <person name="Calcutt M.J."/>
            <person name="Foecking M.F."/>
            <person name="Martin N.T."/>
            <person name="Mhlanga-Mutangadura T."/>
            <person name="Reilly T.J."/>
        </authorList>
    </citation>
    <scope>NUCLEOTIDE SEQUENCE [LARGE SCALE GENOMIC DNA]</scope>
    <source>
        <strain evidence="6 7">237</strain>
    </source>
</reference>
<evidence type="ECO:0000256" key="2">
    <source>
        <dbReference type="ARBA" id="ARBA00022692"/>
    </source>
</evidence>
<gene>
    <name evidence="5" type="primary">yciB</name>
    <name evidence="6" type="ORF">MBO_01510</name>
</gene>
<comment type="function">
    <text evidence="5">Plays a role in cell envelope biogenesis, maintenance of cell envelope integrity and membrane homeostasis.</text>
</comment>
<evidence type="ECO:0000313" key="6">
    <source>
        <dbReference type="EMBL" id="KDN25832.1"/>
    </source>
</evidence>
<feature type="transmembrane region" description="Helical" evidence="5">
    <location>
        <begin position="97"/>
        <end position="118"/>
    </location>
</feature>
<dbReference type="PANTHER" id="PTHR36917:SF1">
    <property type="entry name" value="INNER MEMBRANE-SPANNING PROTEIN YCIB"/>
    <property type="match status" value="1"/>
</dbReference>
<keyword evidence="3 5" id="KW-1133">Transmembrane helix</keyword>
<dbReference type="GO" id="GO:0005886">
    <property type="term" value="C:plasma membrane"/>
    <property type="evidence" value="ECO:0007669"/>
    <property type="project" value="UniProtKB-SubCell"/>
</dbReference>
<name>A0A066UIY5_9GAMM</name>
<dbReference type="OrthoDB" id="9788219at2"/>
<keyword evidence="4 5" id="KW-0472">Membrane</keyword>
<dbReference type="HAMAP" id="MF_00189">
    <property type="entry name" value="YciB"/>
    <property type="match status" value="1"/>
</dbReference>
<feature type="transmembrane region" description="Helical" evidence="5">
    <location>
        <begin position="75"/>
        <end position="91"/>
    </location>
</feature>
<evidence type="ECO:0000313" key="7">
    <source>
        <dbReference type="Proteomes" id="UP000035860"/>
    </source>
</evidence>
<keyword evidence="5" id="KW-0997">Cell inner membrane</keyword>
<dbReference type="PANTHER" id="PTHR36917">
    <property type="entry name" value="INTRACELLULAR SEPTATION PROTEIN A-RELATED"/>
    <property type="match status" value="1"/>
</dbReference>
<comment type="subcellular location">
    <subcellularLocation>
        <location evidence="5">Cell inner membrane</location>
        <topology evidence="5">Multi-pass membrane protein</topology>
    </subcellularLocation>
</comment>
<feature type="transmembrane region" description="Helical" evidence="5">
    <location>
        <begin position="146"/>
        <end position="169"/>
    </location>
</feature>
<dbReference type="eggNOG" id="COG2917">
    <property type="taxonomic scope" value="Bacteria"/>
</dbReference>
<evidence type="ECO:0000256" key="1">
    <source>
        <dbReference type="ARBA" id="ARBA00022475"/>
    </source>
</evidence>
<keyword evidence="7" id="KW-1185">Reference proteome</keyword>
<keyword evidence="1 5" id="KW-1003">Cell membrane</keyword>